<gene>
    <name evidence="4" type="primary">ankrd22</name>
</gene>
<dbReference type="PANTHER" id="PTHR47276">
    <property type="entry name" value="ANKYRIN REPEAT DOMAIN-CONTAINING PROTEIN 22"/>
    <property type="match status" value="1"/>
</dbReference>
<keyword evidence="1" id="KW-0040">ANK repeat</keyword>
<dbReference type="InterPro" id="IPR036770">
    <property type="entry name" value="Ankyrin_rpt-contain_sf"/>
</dbReference>
<dbReference type="InterPro" id="IPR042802">
    <property type="entry name" value="ANR22"/>
</dbReference>
<feature type="repeat" description="ANK" evidence="1">
    <location>
        <begin position="154"/>
        <end position="186"/>
    </location>
</feature>
<keyword evidence="3" id="KW-1185">Reference proteome</keyword>
<evidence type="ECO:0000256" key="1">
    <source>
        <dbReference type="PROSITE-ProRule" id="PRU00023"/>
    </source>
</evidence>
<dbReference type="Pfam" id="PF12796">
    <property type="entry name" value="Ank_2"/>
    <property type="match status" value="2"/>
</dbReference>
<dbReference type="AlphaFoldDB" id="A0A6P8EXF7"/>
<reference evidence="4" key="1">
    <citation type="submission" date="2025-08" db="UniProtKB">
        <authorList>
            <consortium name="RefSeq"/>
        </authorList>
    </citation>
    <scope>IDENTIFICATION</scope>
</reference>
<dbReference type="SMART" id="SM00248">
    <property type="entry name" value="ANK"/>
    <property type="match status" value="3"/>
</dbReference>
<dbReference type="InterPro" id="IPR002110">
    <property type="entry name" value="Ankyrin_rpt"/>
</dbReference>
<organism evidence="3 4">
    <name type="scientific">Clupea harengus</name>
    <name type="common">Atlantic herring</name>
    <dbReference type="NCBI Taxonomy" id="7950"/>
    <lineage>
        <taxon>Eukaryota</taxon>
        <taxon>Metazoa</taxon>
        <taxon>Chordata</taxon>
        <taxon>Craniata</taxon>
        <taxon>Vertebrata</taxon>
        <taxon>Euteleostomi</taxon>
        <taxon>Actinopterygii</taxon>
        <taxon>Neopterygii</taxon>
        <taxon>Teleostei</taxon>
        <taxon>Clupei</taxon>
        <taxon>Clupeiformes</taxon>
        <taxon>Clupeoidei</taxon>
        <taxon>Clupeidae</taxon>
        <taxon>Clupea</taxon>
    </lineage>
</organism>
<dbReference type="CTD" id="118932"/>
<dbReference type="PROSITE" id="PS50297">
    <property type="entry name" value="ANK_REP_REGION"/>
    <property type="match status" value="2"/>
</dbReference>
<accession>A0A6P8EXF7</accession>
<protein>
    <submittedName>
        <fullName evidence="4">Ankyrin repeat domain-containing protein 22 isoform X1</fullName>
    </submittedName>
</protein>
<keyword evidence="2" id="KW-1133">Transmembrane helix</keyword>
<evidence type="ECO:0000313" key="3">
    <source>
        <dbReference type="Proteomes" id="UP000515152"/>
    </source>
</evidence>
<evidence type="ECO:0000313" key="4">
    <source>
        <dbReference type="RefSeq" id="XP_031416761.1"/>
    </source>
</evidence>
<sequence>MLLKSATATKATSPGNARFKESLFPHRPMCQAAYDSDVHEVYRLFRDNHKSLNVHDEASGDTPIIAACRRGNHHTVKYLMDLNADVSVRNKKQRTCLHYAAKRTFSFLDYLMIAILMPILLIGYLILIEKQRKNENLIKLVLSSKVEVNAADYKGNTALHYACQRKSQGIVPLLLEKHADVSIKNNKGETPLDIAQRLKFKKIIAMMKKSG</sequence>
<dbReference type="Proteomes" id="UP000515152">
    <property type="component" value="Chromosome 23"/>
</dbReference>
<keyword evidence="2" id="KW-0472">Membrane</keyword>
<dbReference type="OrthoDB" id="2157354at2759"/>
<dbReference type="SUPFAM" id="SSF48403">
    <property type="entry name" value="Ankyrin repeat"/>
    <property type="match status" value="1"/>
</dbReference>
<name>A0A6P8EXF7_CLUHA</name>
<proteinExistence type="predicted"/>
<dbReference type="PROSITE" id="PS50088">
    <property type="entry name" value="ANK_REPEAT"/>
    <property type="match status" value="2"/>
</dbReference>
<dbReference type="GeneID" id="105893598"/>
<dbReference type="RefSeq" id="XP_031416761.1">
    <property type="nucleotide sequence ID" value="XM_031560901.2"/>
</dbReference>
<dbReference type="Gene3D" id="1.25.40.20">
    <property type="entry name" value="Ankyrin repeat-containing domain"/>
    <property type="match status" value="2"/>
</dbReference>
<feature type="transmembrane region" description="Helical" evidence="2">
    <location>
        <begin position="107"/>
        <end position="127"/>
    </location>
</feature>
<feature type="repeat" description="ANK" evidence="1">
    <location>
        <begin position="59"/>
        <end position="91"/>
    </location>
</feature>
<dbReference type="PANTHER" id="PTHR47276:SF1">
    <property type="entry name" value="ANKYRIN REPEAT DOMAIN-CONTAINING PROTEIN 22"/>
    <property type="match status" value="1"/>
</dbReference>
<keyword evidence="2" id="KW-0812">Transmembrane</keyword>
<evidence type="ECO:0000256" key="2">
    <source>
        <dbReference type="SAM" id="Phobius"/>
    </source>
</evidence>